<evidence type="ECO:0000313" key="1">
    <source>
        <dbReference type="EMBL" id="MET3546522.1"/>
    </source>
</evidence>
<sequence length="95" mass="10553">MPKKQQCFMLLSTGEESGPEISLNGLNGVRLPAERFITVKRLLLVIESFEDDPPGNLVRLPIQNISFFGFFPNERITVQFDSKTNVLTLGSVGAK</sequence>
<proteinExistence type="predicted"/>
<evidence type="ECO:0000313" key="2">
    <source>
        <dbReference type="Proteomes" id="UP001549098"/>
    </source>
</evidence>
<dbReference type="RefSeq" id="WP_354497977.1">
    <property type="nucleotide sequence ID" value="NZ_JBEPLV010000003.1"/>
</dbReference>
<name>A0ABV2F444_9BACL</name>
<gene>
    <name evidence="1" type="ORF">ABID47_003138</name>
</gene>
<reference evidence="1 2" key="1">
    <citation type="submission" date="2024-06" db="EMBL/GenBank/DDBJ databases">
        <title>Genomic Encyclopedia of Type Strains, Phase IV (KMG-IV): sequencing the most valuable type-strain genomes for metagenomic binning, comparative biology and taxonomic classification.</title>
        <authorList>
            <person name="Goeker M."/>
        </authorList>
    </citation>
    <scope>NUCLEOTIDE SEQUENCE [LARGE SCALE GENOMIC DNA]</scope>
    <source>
        <strain evidence="1 2">DSM 17253</strain>
    </source>
</reference>
<accession>A0ABV2F444</accession>
<organism evidence="1 2">
    <name type="scientific">Paenibacillus favisporus</name>
    <dbReference type="NCBI Taxonomy" id="221028"/>
    <lineage>
        <taxon>Bacteria</taxon>
        <taxon>Bacillati</taxon>
        <taxon>Bacillota</taxon>
        <taxon>Bacilli</taxon>
        <taxon>Bacillales</taxon>
        <taxon>Paenibacillaceae</taxon>
        <taxon>Paenibacillus</taxon>
    </lineage>
</organism>
<protein>
    <submittedName>
        <fullName evidence="1">Uncharacterized protein</fullName>
    </submittedName>
</protein>
<dbReference type="Proteomes" id="UP001549098">
    <property type="component" value="Unassembled WGS sequence"/>
</dbReference>
<comment type="caution">
    <text evidence="1">The sequence shown here is derived from an EMBL/GenBank/DDBJ whole genome shotgun (WGS) entry which is preliminary data.</text>
</comment>
<keyword evidence="2" id="KW-1185">Reference proteome</keyword>
<dbReference type="EMBL" id="JBEPLV010000003">
    <property type="protein sequence ID" value="MET3546522.1"/>
    <property type="molecule type" value="Genomic_DNA"/>
</dbReference>